<feature type="region of interest" description="Disordered" evidence="1">
    <location>
        <begin position="1"/>
        <end position="71"/>
    </location>
</feature>
<protein>
    <submittedName>
        <fullName evidence="2">Uncharacterized protein</fullName>
    </submittedName>
</protein>
<organism evidence="2 3">
    <name type="scientific">Staurois parvus</name>
    <dbReference type="NCBI Taxonomy" id="386267"/>
    <lineage>
        <taxon>Eukaryota</taxon>
        <taxon>Metazoa</taxon>
        <taxon>Chordata</taxon>
        <taxon>Craniata</taxon>
        <taxon>Vertebrata</taxon>
        <taxon>Euteleostomi</taxon>
        <taxon>Amphibia</taxon>
        <taxon>Batrachia</taxon>
        <taxon>Anura</taxon>
        <taxon>Neobatrachia</taxon>
        <taxon>Ranoidea</taxon>
        <taxon>Ranidae</taxon>
        <taxon>Staurois</taxon>
    </lineage>
</organism>
<accession>A0ABN9H7F1</accession>
<feature type="non-terminal residue" evidence="2">
    <location>
        <position position="1"/>
    </location>
</feature>
<sequence length="125" mass="13575">ASVVRQAGSITNGQVGTGGSGREWSESQARDQNRRSQQRSRSSRVSNKTGTGTGYRNRMQGPGKTHTPRQSLQVWPSIKYTCISSFRCLAGCRVEPLIAGSTRWPALGTAAHKAGESHHCWPVHS</sequence>
<feature type="compositionally biased region" description="Basic and acidic residues" evidence="1">
    <location>
        <begin position="23"/>
        <end position="34"/>
    </location>
</feature>
<keyword evidence="3" id="KW-1185">Reference proteome</keyword>
<dbReference type="EMBL" id="CATNWA010020172">
    <property type="protein sequence ID" value="CAI9617059.1"/>
    <property type="molecule type" value="Genomic_DNA"/>
</dbReference>
<name>A0ABN9H7F1_9NEOB</name>
<dbReference type="Proteomes" id="UP001162483">
    <property type="component" value="Unassembled WGS sequence"/>
</dbReference>
<proteinExistence type="predicted"/>
<reference evidence="2" key="1">
    <citation type="submission" date="2023-05" db="EMBL/GenBank/DDBJ databases">
        <authorList>
            <person name="Stuckert A."/>
        </authorList>
    </citation>
    <scope>NUCLEOTIDE SEQUENCE</scope>
</reference>
<evidence type="ECO:0000256" key="1">
    <source>
        <dbReference type="SAM" id="MobiDB-lite"/>
    </source>
</evidence>
<evidence type="ECO:0000313" key="3">
    <source>
        <dbReference type="Proteomes" id="UP001162483"/>
    </source>
</evidence>
<evidence type="ECO:0000313" key="2">
    <source>
        <dbReference type="EMBL" id="CAI9617059.1"/>
    </source>
</evidence>
<comment type="caution">
    <text evidence="2">The sequence shown here is derived from an EMBL/GenBank/DDBJ whole genome shotgun (WGS) entry which is preliminary data.</text>
</comment>
<gene>
    <name evidence="2" type="ORF">SPARVUS_LOCUS15496152</name>
</gene>